<keyword evidence="5 11" id="KW-0812">Transmembrane</keyword>
<evidence type="ECO:0000259" key="13">
    <source>
        <dbReference type="Pfam" id="PF08345"/>
    </source>
</evidence>
<evidence type="ECO:0000256" key="10">
    <source>
        <dbReference type="SAM" id="MobiDB-lite"/>
    </source>
</evidence>
<gene>
    <name evidence="14" type="ORF">DFP90_102447</name>
</gene>
<comment type="similarity">
    <text evidence="3 9">Belongs to the FliF family.</text>
</comment>
<organism evidence="14 15">
    <name type="scientific">Aestuariispira insulae</name>
    <dbReference type="NCBI Taxonomy" id="1461337"/>
    <lineage>
        <taxon>Bacteria</taxon>
        <taxon>Pseudomonadati</taxon>
        <taxon>Pseudomonadota</taxon>
        <taxon>Alphaproteobacteria</taxon>
        <taxon>Rhodospirillales</taxon>
        <taxon>Kiloniellaceae</taxon>
        <taxon>Aestuariispira</taxon>
    </lineage>
</organism>
<feature type="domain" description="Flagellar M-ring N-terminal" evidence="12">
    <location>
        <begin position="38"/>
        <end position="214"/>
    </location>
</feature>
<sequence length="561" mass="61041">MDSINQIIRNLGWAKIGTIAAIAFGMLAFLIFMATNLSSPNMETLFTNLSQQDSTQIQSKLALRGTTFETRDNGQTILVPSEQVGPIRLQLAEEGLGGELGGPGNELFDREEQLGSSSFLQQVNRTRAMEGELARTISSISTVQAARVHLVMPRRELFSREVQEPSASIVLKMRGAQRLDRQQVQAIQHLIATAVARLKPSNISIVDNHGTLLHRGGDEDGQAGVDAIDMRTQYEARMRQRVQDLLERTFGFGKVRVEVQAEMDFTQTVINSETYDPEGQVLRSSETIEEASNLSEAGDDAVSVGNNLPNAPGAESAAGSSESSSRTEERSNFEISKTLTNTVEAPGKIDKLTAAILVDGTYTRGEPTDQFEDGELIYQPRTQEEMEQAEKLVKTALGFDSTRGDVVEIVNMRFAESPLTAADEIPTFLGLDKDDVIELARPFVLLLVVILMVWIVVRPVLTKLLDSGQDVMDLATGGAHGTPLLTDQSEGAMAALEGAGAGGGAGLPMEMEDDEMEAMIDIAQIEGKVKASTMNKIGEIIDKHPEEAVSIIRNWMYQDSA</sequence>
<dbReference type="GO" id="GO:0003774">
    <property type="term" value="F:cytoskeletal motor activity"/>
    <property type="evidence" value="ECO:0007669"/>
    <property type="project" value="InterPro"/>
</dbReference>
<feature type="compositionally biased region" description="Polar residues" evidence="10">
    <location>
        <begin position="282"/>
        <end position="295"/>
    </location>
</feature>
<dbReference type="PANTHER" id="PTHR30046:SF0">
    <property type="entry name" value="FLAGELLAR M-RING PROTEIN"/>
    <property type="match status" value="1"/>
</dbReference>
<dbReference type="Pfam" id="PF08345">
    <property type="entry name" value="YscJ_FliF_C"/>
    <property type="match status" value="1"/>
</dbReference>
<dbReference type="RefSeq" id="WP_115935961.1">
    <property type="nucleotide sequence ID" value="NZ_QRDW01000002.1"/>
</dbReference>
<evidence type="ECO:0000256" key="2">
    <source>
        <dbReference type="ARBA" id="ARBA00004651"/>
    </source>
</evidence>
<dbReference type="Gene3D" id="3.30.300.30">
    <property type="match status" value="1"/>
</dbReference>
<feature type="domain" description="Flagellar M-ring C-terminal" evidence="13">
    <location>
        <begin position="246"/>
        <end position="414"/>
    </location>
</feature>
<dbReference type="GO" id="GO:0005886">
    <property type="term" value="C:plasma membrane"/>
    <property type="evidence" value="ECO:0007669"/>
    <property type="project" value="UniProtKB-SubCell"/>
</dbReference>
<evidence type="ECO:0000313" key="14">
    <source>
        <dbReference type="EMBL" id="RED52426.1"/>
    </source>
</evidence>
<evidence type="ECO:0000259" key="12">
    <source>
        <dbReference type="Pfam" id="PF01514"/>
    </source>
</evidence>
<keyword evidence="6 11" id="KW-1133">Transmembrane helix</keyword>
<dbReference type="Proteomes" id="UP000256845">
    <property type="component" value="Unassembled WGS sequence"/>
</dbReference>
<name>A0A3D9HU68_9PROT</name>
<evidence type="ECO:0000256" key="8">
    <source>
        <dbReference type="ARBA" id="ARBA00023143"/>
    </source>
</evidence>
<evidence type="ECO:0000256" key="7">
    <source>
        <dbReference type="ARBA" id="ARBA00023136"/>
    </source>
</evidence>
<dbReference type="OrthoDB" id="9807026at2"/>
<evidence type="ECO:0000256" key="4">
    <source>
        <dbReference type="ARBA" id="ARBA00022475"/>
    </source>
</evidence>
<feature type="transmembrane region" description="Helical" evidence="11">
    <location>
        <begin position="12"/>
        <end position="34"/>
    </location>
</feature>
<dbReference type="InterPro" id="IPR000067">
    <property type="entry name" value="FlgMring_FliF"/>
</dbReference>
<dbReference type="InterPro" id="IPR045851">
    <property type="entry name" value="AMP-bd_C_sf"/>
</dbReference>
<protein>
    <recommendedName>
        <fullName evidence="9">Flagellar M-ring protein</fullName>
    </recommendedName>
</protein>
<evidence type="ECO:0000256" key="9">
    <source>
        <dbReference type="PIRNR" id="PIRNR004862"/>
    </source>
</evidence>
<dbReference type="InterPro" id="IPR043427">
    <property type="entry name" value="YscJ/FliF"/>
</dbReference>
<dbReference type="PANTHER" id="PTHR30046">
    <property type="entry name" value="FLAGELLAR M-RING PROTEIN"/>
    <property type="match status" value="1"/>
</dbReference>
<dbReference type="GO" id="GO:0071973">
    <property type="term" value="P:bacterial-type flagellum-dependent cell motility"/>
    <property type="evidence" value="ECO:0007669"/>
    <property type="project" value="InterPro"/>
</dbReference>
<evidence type="ECO:0000256" key="11">
    <source>
        <dbReference type="SAM" id="Phobius"/>
    </source>
</evidence>
<keyword evidence="14" id="KW-0282">Flagellum</keyword>
<dbReference type="PIRSF" id="PIRSF004862">
    <property type="entry name" value="FliF"/>
    <property type="match status" value="1"/>
</dbReference>
<reference evidence="14 15" key="1">
    <citation type="submission" date="2018-07" db="EMBL/GenBank/DDBJ databases">
        <title>Genomic Encyclopedia of Type Strains, Phase III (KMG-III): the genomes of soil and plant-associated and newly described type strains.</title>
        <authorList>
            <person name="Whitman W."/>
        </authorList>
    </citation>
    <scope>NUCLEOTIDE SEQUENCE [LARGE SCALE GENOMIC DNA]</scope>
    <source>
        <strain evidence="14 15">CECT 8488</strain>
    </source>
</reference>
<dbReference type="PRINTS" id="PR01009">
    <property type="entry name" value="FLGMRINGFLIF"/>
</dbReference>
<dbReference type="InterPro" id="IPR006182">
    <property type="entry name" value="FliF_N_dom"/>
</dbReference>
<evidence type="ECO:0000256" key="1">
    <source>
        <dbReference type="ARBA" id="ARBA00004117"/>
    </source>
</evidence>
<comment type="caution">
    <text evidence="14">The sequence shown here is derived from an EMBL/GenBank/DDBJ whole genome shotgun (WGS) entry which is preliminary data.</text>
</comment>
<comment type="function">
    <text evidence="9">The M ring may be actively involved in energy transduction.</text>
</comment>
<evidence type="ECO:0000313" key="15">
    <source>
        <dbReference type="Proteomes" id="UP000256845"/>
    </source>
</evidence>
<keyword evidence="14" id="KW-0966">Cell projection</keyword>
<dbReference type="Pfam" id="PF01514">
    <property type="entry name" value="YscJ_FliF"/>
    <property type="match status" value="1"/>
</dbReference>
<accession>A0A3D9HU68</accession>
<feature type="region of interest" description="Disordered" evidence="10">
    <location>
        <begin position="270"/>
        <end position="334"/>
    </location>
</feature>
<keyword evidence="15" id="KW-1185">Reference proteome</keyword>
<keyword evidence="8 9" id="KW-0975">Bacterial flagellum</keyword>
<evidence type="ECO:0000256" key="3">
    <source>
        <dbReference type="ARBA" id="ARBA00007971"/>
    </source>
</evidence>
<evidence type="ECO:0000256" key="6">
    <source>
        <dbReference type="ARBA" id="ARBA00022989"/>
    </source>
</evidence>
<evidence type="ECO:0000256" key="5">
    <source>
        <dbReference type="ARBA" id="ARBA00022692"/>
    </source>
</evidence>
<proteinExistence type="inferred from homology"/>
<dbReference type="EMBL" id="QRDW01000002">
    <property type="protein sequence ID" value="RED52426.1"/>
    <property type="molecule type" value="Genomic_DNA"/>
</dbReference>
<keyword evidence="4" id="KW-1003">Cell membrane</keyword>
<keyword evidence="14" id="KW-0969">Cilium</keyword>
<dbReference type="AlphaFoldDB" id="A0A3D9HU68"/>
<dbReference type="GO" id="GO:0009431">
    <property type="term" value="C:bacterial-type flagellum basal body, MS ring"/>
    <property type="evidence" value="ECO:0007669"/>
    <property type="project" value="InterPro"/>
</dbReference>
<keyword evidence="7 11" id="KW-0472">Membrane</keyword>
<comment type="subcellular location">
    <subcellularLocation>
        <location evidence="1 9">Bacterial flagellum basal body</location>
    </subcellularLocation>
    <subcellularLocation>
        <location evidence="2">Cell membrane</location>
        <topology evidence="2">Multi-pass membrane protein</topology>
    </subcellularLocation>
</comment>
<feature type="compositionally biased region" description="Low complexity" evidence="10">
    <location>
        <begin position="309"/>
        <end position="324"/>
    </location>
</feature>
<dbReference type="NCBIfam" id="TIGR00206">
    <property type="entry name" value="fliF"/>
    <property type="match status" value="1"/>
</dbReference>
<dbReference type="InterPro" id="IPR013556">
    <property type="entry name" value="Flag_M-ring_C"/>
</dbReference>
<feature type="transmembrane region" description="Helical" evidence="11">
    <location>
        <begin position="439"/>
        <end position="457"/>
    </location>
</feature>